<dbReference type="PANTHER" id="PTHR32305:SF15">
    <property type="entry name" value="PROTEIN RHSA-RELATED"/>
    <property type="match status" value="1"/>
</dbReference>
<comment type="subcellular location">
    <subcellularLocation>
        <location evidence="1">Secreted</location>
    </subcellularLocation>
</comment>
<dbReference type="SUPFAM" id="SSF69318">
    <property type="entry name" value="Integrin alpha N-terminal domain"/>
    <property type="match status" value="1"/>
</dbReference>
<dbReference type="Pfam" id="PF13517">
    <property type="entry name" value="FG-GAP_3"/>
    <property type="match status" value="1"/>
</dbReference>
<keyword evidence="9" id="KW-1185">Reference proteome</keyword>
<feature type="region of interest" description="Disordered" evidence="5">
    <location>
        <begin position="1"/>
        <end position="72"/>
    </location>
</feature>
<name>A0ABT5BWU0_9BACT</name>
<keyword evidence="4" id="KW-0843">Virulence</keyword>
<dbReference type="InterPro" id="IPR050708">
    <property type="entry name" value="T6SS_VgrG/RHS"/>
</dbReference>
<dbReference type="RefSeq" id="WP_272095476.1">
    <property type="nucleotide sequence ID" value="NZ_JAQNDK010000001.1"/>
</dbReference>
<dbReference type="EMBL" id="JAQNDK010000001">
    <property type="protein sequence ID" value="MDC0678639.1"/>
    <property type="molecule type" value="Genomic_DNA"/>
</dbReference>
<dbReference type="PRINTS" id="PR01341">
    <property type="entry name" value="SALSPVBPROT"/>
</dbReference>
<dbReference type="PANTHER" id="PTHR32305">
    <property type="match status" value="1"/>
</dbReference>
<dbReference type="Gene3D" id="3.30.450.400">
    <property type="entry name" value="Colicin M, catalytic domain"/>
    <property type="match status" value="1"/>
</dbReference>
<dbReference type="InterPro" id="IPR022385">
    <property type="entry name" value="Rhs_assc_core"/>
</dbReference>
<organism evidence="8 9">
    <name type="scientific">Sorangium atrum</name>
    <dbReference type="NCBI Taxonomy" id="2995308"/>
    <lineage>
        <taxon>Bacteria</taxon>
        <taxon>Pseudomonadati</taxon>
        <taxon>Myxococcota</taxon>
        <taxon>Polyangia</taxon>
        <taxon>Polyangiales</taxon>
        <taxon>Polyangiaceae</taxon>
        <taxon>Sorangium</taxon>
    </lineage>
</organism>
<proteinExistence type="predicted"/>
<feature type="domain" description="Insecticide toxin TcdB middle/N-terminal" evidence="7">
    <location>
        <begin position="699"/>
        <end position="829"/>
    </location>
</feature>
<dbReference type="Proteomes" id="UP001217485">
    <property type="component" value="Unassembled WGS sequence"/>
</dbReference>
<reference evidence="8 9" key="1">
    <citation type="submission" date="2023-01" db="EMBL/GenBank/DDBJ databases">
        <title>Minimal conservation of predation-associated metabolite biosynthetic gene clusters underscores biosynthetic potential of Myxococcota including descriptions for ten novel species: Archangium lansinium sp. nov., Myxococcus landrumus sp. nov., Nannocystis bai.</title>
        <authorList>
            <person name="Ahearne A."/>
            <person name="Stevens C."/>
            <person name="Dowd S."/>
        </authorList>
    </citation>
    <scope>NUCLEOTIDE SEQUENCE [LARGE SCALE GENOMIC DNA]</scope>
    <source>
        <strain evidence="8 9">WIWO2</strain>
    </source>
</reference>
<dbReference type="NCBIfam" id="TIGR03696">
    <property type="entry name" value="Rhs_assc_core"/>
    <property type="match status" value="1"/>
</dbReference>
<keyword evidence="2" id="KW-0964">Secreted</keyword>
<evidence type="ECO:0000256" key="5">
    <source>
        <dbReference type="SAM" id="MobiDB-lite"/>
    </source>
</evidence>
<feature type="region of interest" description="Disordered" evidence="5">
    <location>
        <begin position="2106"/>
        <end position="2143"/>
    </location>
</feature>
<dbReference type="Gene3D" id="2.180.10.10">
    <property type="entry name" value="RHS repeat-associated core"/>
    <property type="match status" value="1"/>
</dbReference>
<accession>A0ABT5BWU0</accession>
<gene>
    <name evidence="8" type="ORF">POL72_12920</name>
</gene>
<keyword evidence="3" id="KW-0732">Signal</keyword>
<dbReference type="InterPro" id="IPR022045">
    <property type="entry name" value="TcdB_toxin_mid/N"/>
</dbReference>
<dbReference type="InterPro" id="IPR003284">
    <property type="entry name" value="Sal_SpvB"/>
</dbReference>
<evidence type="ECO:0000259" key="6">
    <source>
        <dbReference type="Pfam" id="PF12255"/>
    </source>
</evidence>
<sequence length="2406" mass="264439">MNAREPKKETTAAPAASPAAPDGGAGGRRRDAAPLAREGSGNTEAPKGLPGAPKAPELPAPALPKGGGAIRGVDEKFSANPVTGTGSFSIPLPLSPGRPGFGPALAVTYDSGAGNGPFGAGWQLSIPRITRKTDRGLPRYDDAHESDVFVLSGAEDLVPARSIDGAVLDRYETDSERVIRYRPRVEGAFARIERREVKESGNVYWTATTPDNITSVYGRSPEARIADPARPARIFSWLLEETRDDKGNVVAYAYKAEDLTGVARDEAAESHRHAGRAAVANRHLKRVRYGNTVPGVAGSFLFEVVFDYGEHDAEAPTPSESAPWLVRQDPFSVYRAGFEIRTYRLCRRVLMFHHMSELGETPCLVRSLDLTYVPGRHLTRLTAATQAGYLRDPQTQAYSREALPPIALTYSEPVIHREVKSLDPESLRDLPGGTTGTGRRWVDLDGEALPGVLIEEGEALYYKQNLGGGLLSAARPLQTRPAVSGGQLLDVDGDGRKERVVFERPVAGYFDREGAGWAAFRPFASQPNVDWSDPNVRLIDLNGDGHEDILITGPDTFTWYPSLAKGGFDRPITIARPSDEERGPSLVFADAAQSIFLADMSGDGLVDLVRIRNGNVCYWPNLGYCRFGAKVQMSGSMRFDHEGRFDPKRIRLADVDGSGTTDIVYLHPDGVRFYANNAGNTLAAPVILPPLPDVSDLAAVEVIDLLGCGTGCLVWASSLPGARPRVRYIDLLGSKKPHLLTSIANNLGRTTTVAYAPSTKFYLADRAVGRRWVTRLPFVVHVIERVEVFDAISRHRFVTTYAYHHGDYDGVEREMRGFGMVEQRDTESFSAFSGAGFAPPAANADPELHLPPVLTKTWFHTGAWMEGAKISAQYESEYYAGDAEAVRLADTLLPEGLRAVEMREACRALKGRPLRQEVYALDGSAEEPRPYVVKEHSYAMRRLQPAVGNAHAVFFAHAREALEYHYERSESDPRVAHALTLEVDDYGAVLRAAQIGYRRRAAWTAFPEQGQGKATLTENDVEHLTPDEEGAYRIGVPTATRIYELHGLPLGSEGVLAFQAVLDAADGATHLEYDGTPGGSFQKRLLQYARTRYWSDDLTAPLPFGEVGSRALPYESFAKVLTPSLITWVFGSRVTSGMLAEGGYVQLPDDPDYWVSSGRAVPSAAHFYLPTTFVDPFSNASQVAYDPYCLLVTAVTDPLSNLVEAVPDYRVLAPRQLTDANRNVSEVLFDALGRVTAMVVMGKSGAGEGDTREDPTATFAYDLERFVLTGKPNVVHARAREQHGPANLRWLDTYSYSDGSGNEVLRKVKAEPGLAPERDANGALVHDAEGDLVFSHATSRWVGTGRTVLDNKGNPVKQYEPFFSATHEYEDEAELVEWGVTPILRYDPLGRLIRTDLPNGTFSRVVFDAWKQTSHDPNDTVLESAWYAARQALPPGDPQRRAANLAAAHAGTPAVSHLDALGRVFRAVADNGAEGQYVTQSTLDIEGQPLVITDARDNEAMQHRFGLGGQLLYQKSNDGGERWMLAGATGQRLRAWNGRGFVYRSSYDGLRRPTHEQVQLGSGSERLARRYVYGEAHPQATALNLRGRAYQVYDGAGAVTSQAYDFKGNLLQASRRLRSDVHADADWSVLSALTDVAAIATAAEPLLETESFGTQTAYDALNRPTSLTAPDASEVKPTYNEAGLLERVEARIRGAVAWTTFVDNIDYDAKGQRERIDYGNGTSTVYTYDPLTFRLARLRTTRSSDGAVLQNLTYTYDPVGNIVEIGDSAQQTVFFNNAVVSPSAQYVYDAVYRLIEATGREHAGGLADVQRDENDVPIQALPHANDAQALRNYTEQYFYDAVGNIQRMEHLAGAGTWIRRYSYEMTSNRLVTTFGAPEGEPSSPMYPHDAHGNMTAMPHIAALTWDENDQLQSIDLDGGGVVYYTYDAAGQRVRKAWEHSGLVEERIYIGGYEVYRKRNAAGLVLERQTLHVMDGARRVAMVETKTVDTSGPLTVTPRVRYQLDNHLGSASLEVDGAGLVIGYEEYHPYGTTAYWSTSSAAEVSRKRYRYTGQEKDEESGLYYHGARYYAPWLGRWTAADPSGFNASASSYWYTTDNPVKFLDPAGLDPPLPHDTRTTDQQNLSYAGDLPSALPGGQTTATPSEEDRIIPLIDPSMDYNERLEVVREQHRSLVPVEQQTRFPITDWSKPEYGGMPLRWGELPTASFHEGPYGPWEDLMWRGAFLLKGKSDLSDALLEQYMYGNGGTYRISADELAKLSMETGADYNVRYADFKTGPEPTLREALRDQARHSASPSDFTWSGAAIVNDGLGGARATVSGTLYSFGDGGYEFRGVGSFTDIWDFDVPPDQSHRSAVGASRTKIGHDLLPGVEFRVETELFSVEILRDGMLLSPVRDHEEAAQKRWRAQ</sequence>
<dbReference type="Pfam" id="PF03534">
    <property type="entry name" value="SpvB"/>
    <property type="match status" value="1"/>
</dbReference>
<comment type="caution">
    <text evidence="8">The sequence shown here is derived from an EMBL/GenBank/DDBJ whole genome shotgun (WGS) entry which is preliminary data.</text>
</comment>
<evidence type="ECO:0000256" key="1">
    <source>
        <dbReference type="ARBA" id="ARBA00004613"/>
    </source>
</evidence>
<feature type="compositionally biased region" description="Basic and acidic residues" evidence="5">
    <location>
        <begin position="1"/>
        <end position="10"/>
    </location>
</feature>
<evidence type="ECO:0000256" key="4">
    <source>
        <dbReference type="ARBA" id="ARBA00023026"/>
    </source>
</evidence>
<evidence type="ECO:0000256" key="3">
    <source>
        <dbReference type="ARBA" id="ARBA00022729"/>
    </source>
</evidence>
<evidence type="ECO:0000313" key="8">
    <source>
        <dbReference type="EMBL" id="MDC0678639.1"/>
    </source>
</evidence>
<dbReference type="InterPro" id="IPR022044">
    <property type="entry name" value="TcdB_toxin_mid/C"/>
</dbReference>
<dbReference type="Pfam" id="PF12255">
    <property type="entry name" value="TcdB_toxin_midC"/>
    <property type="match status" value="1"/>
</dbReference>
<feature type="compositionally biased region" description="Low complexity" evidence="5">
    <location>
        <begin position="45"/>
        <end position="55"/>
    </location>
</feature>
<protein>
    <submittedName>
        <fullName evidence="8">SpvB/TcaC N-terminal domain-containing protein</fullName>
    </submittedName>
</protein>
<evidence type="ECO:0000256" key="2">
    <source>
        <dbReference type="ARBA" id="ARBA00022525"/>
    </source>
</evidence>
<feature type="domain" description="Insecticide toxin TcdB middle/C-terminal" evidence="6">
    <location>
        <begin position="905"/>
        <end position="1009"/>
    </location>
</feature>
<dbReference type="InterPro" id="IPR013517">
    <property type="entry name" value="FG-GAP"/>
</dbReference>
<feature type="compositionally biased region" description="Low complexity" evidence="5">
    <location>
        <begin position="12"/>
        <end position="22"/>
    </location>
</feature>
<evidence type="ECO:0000259" key="7">
    <source>
        <dbReference type="Pfam" id="PF12256"/>
    </source>
</evidence>
<evidence type="ECO:0000313" key="9">
    <source>
        <dbReference type="Proteomes" id="UP001217485"/>
    </source>
</evidence>
<dbReference type="Pfam" id="PF12256">
    <property type="entry name" value="TcdB_toxin_midN"/>
    <property type="match status" value="1"/>
</dbReference>
<dbReference type="InterPro" id="IPR028994">
    <property type="entry name" value="Integrin_alpha_N"/>
</dbReference>